<protein>
    <recommendedName>
        <fullName evidence="6">Major facilitator superfamily (MFS) profile domain-containing protein</fullName>
    </recommendedName>
</protein>
<dbReference type="OMA" id="IFLRLCN"/>
<evidence type="ECO:0000256" key="1">
    <source>
        <dbReference type="ARBA" id="ARBA00004141"/>
    </source>
</evidence>
<keyword evidence="3 5" id="KW-1133">Transmembrane helix</keyword>
<feature type="transmembrane region" description="Helical" evidence="5">
    <location>
        <begin position="442"/>
        <end position="461"/>
    </location>
</feature>
<name>A0A914BRL5_PATMI</name>
<dbReference type="RefSeq" id="XP_038078943.1">
    <property type="nucleotide sequence ID" value="XM_038223015.1"/>
</dbReference>
<feature type="transmembrane region" description="Helical" evidence="5">
    <location>
        <begin position="46"/>
        <end position="66"/>
    </location>
</feature>
<feature type="transmembrane region" description="Helical" evidence="5">
    <location>
        <begin position="340"/>
        <end position="357"/>
    </location>
</feature>
<comment type="subcellular location">
    <subcellularLocation>
        <location evidence="1">Membrane</location>
        <topology evidence="1">Multi-pass membrane protein</topology>
    </subcellularLocation>
</comment>
<feature type="transmembrane region" description="Helical" evidence="5">
    <location>
        <begin position="467"/>
        <end position="484"/>
    </location>
</feature>
<dbReference type="GO" id="GO:0016020">
    <property type="term" value="C:membrane"/>
    <property type="evidence" value="ECO:0007669"/>
    <property type="project" value="UniProtKB-SubCell"/>
</dbReference>
<keyword evidence="8" id="KW-1185">Reference proteome</keyword>
<keyword evidence="4 5" id="KW-0472">Membrane</keyword>
<evidence type="ECO:0000256" key="4">
    <source>
        <dbReference type="ARBA" id="ARBA00023136"/>
    </source>
</evidence>
<dbReference type="AlphaFoldDB" id="A0A914BRL5"/>
<evidence type="ECO:0000259" key="6">
    <source>
        <dbReference type="PROSITE" id="PS50850"/>
    </source>
</evidence>
<dbReference type="GeneID" id="119746207"/>
<dbReference type="SUPFAM" id="SSF103473">
    <property type="entry name" value="MFS general substrate transporter"/>
    <property type="match status" value="1"/>
</dbReference>
<dbReference type="PANTHER" id="PTHR23510">
    <property type="entry name" value="INNER MEMBRANE TRANSPORT PROTEIN YAJR"/>
    <property type="match status" value="1"/>
</dbReference>
<dbReference type="GO" id="GO:0022857">
    <property type="term" value="F:transmembrane transporter activity"/>
    <property type="evidence" value="ECO:0007669"/>
    <property type="project" value="InterPro"/>
</dbReference>
<dbReference type="Pfam" id="PF07690">
    <property type="entry name" value="MFS_1"/>
    <property type="match status" value="1"/>
</dbReference>
<evidence type="ECO:0000313" key="8">
    <source>
        <dbReference type="Proteomes" id="UP000887568"/>
    </source>
</evidence>
<feature type="transmembrane region" description="Helical" evidence="5">
    <location>
        <begin position="78"/>
        <end position="96"/>
    </location>
</feature>
<feature type="transmembrane region" description="Helical" evidence="5">
    <location>
        <begin position="12"/>
        <end position="34"/>
    </location>
</feature>
<dbReference type="EnsemblMetazoa" id="XM_038223015.1">
    <property type="protein sequence ID" value="XP_038078943.1"/>
    <property type="gene ID" value="LOC119746207"/>
</dbReference>
<dbReference type="Proteomes" id="UP000887568">
    <property type="component" value="Unplaced"/>
</dbReference>
<feature type="transmembrane region" description="Helical" evidence="5">
    <location>
        <begin position="303"/>
        <end position="320"/>
    </location>
</feature>
<dbReference type="PROSITE" id="PS50850">
    <property type="entry name" value="MFS"/>
    <property type="match status" value="1"/>
</dbReference>
<evidence type="ECO:0000256" key="3">
    <source>
        <dbReference type="ARBA" id="ARBA00022989"/>
    </source>
</evidence>
<feature type="domain" description="Major facilitator superfamily (MFS) profile" evidence="6">
    <location>
        <begin position="1"/>
        <end position="488"/>
    </location>
</feature>
<organism evidence="7 8">
    <name type="scientific">Patiria miniata</name>
    <name type="common">Bat star</name>
    <name type="synonym">Asterina miniata</name>
    <dbReference type="NCBI Taxonomy" id="46514"/>
    <lineage>
        <taxon>Eukaryota</taxon>
        <taxon>Metazoa</taxon>
        <taxon>Echinodermata</taxon>
        <taxon>Eleutherozoa</taxon>
        <taxon>Asterozoa</taxon>
        <taxon>Asteroidea</taxon>
        <taxon>Valvatacea</taxon>
        <taxon>Valvatida</taxon>
        <taxon>Asterinidae</taxon>
        <taxon>Patiria</taxon>
    </lineage>
</organism>
<evidence type="ECO:0000313" key="7">
    <source>
        <dbReference type="EnsemblMetazoa" id="XP_038078943.1"/>
    </source>
</evidence>
<feature type="transmembrane region" description="Helical" evidence="5">
    <location>
        <begin position="146"/>
        <end position="165"/>
    </location>
</feature>
<evidence type="ECO:0000256" key="5">
    <source>
        <dbReference type="SAM" id="Phobius"/>
    </source>
</evidence>
<dbReference type="OrthoDB" id="370281at2759"/>
<feature type="transmembrane region" description="Helical" evidence="5">
    <location>
        <begin position="102"/>
        <end position="125"/>
    </location>
</feature>
<dbReference type="InterPro" id="IPR020846">
    <property type="entry name" value="MFS_dom"/>
</dbReference>
<keyword evidence="2 5" id="KW-0812">Transmembrane</keyword>
<sequence>MGLTLKTKKRLTNFAQSIFFLLGGIEYAVVLPTLNEYLGHLDGDPLFFGMVMAAFSFSGVLVSPLYGLIQDRIHKTKVLILFANLWEIGGNFLYFYGGSKYVLLGSRLLCGLGAGVGSAIFAQISRTSTERDRASALSVASAARQIGLLLGPALNLPLNICNFYIGPFHVNNFTGPGILMCILFIIMQVLIFFCFYDIPPLEEQTECENEDGKSDPVVVGSVQAQSDSCDPSSVCFQEGANRDIVNGGFYDSHTTDSSQGRCQRLNSGRAVCNAVQLSDETSTSSSDEKKTFSKLDVFLKEEVLVLLTAQFVFLFNQTCLETSVTVMTKRLLDFGGVENSILYAVAGFELLLSFVVIKCISKVVSDRAMIFGALTVEIVPYILLLVFYPHATPGRDKNLWWFATLFIVQVSGLGFLFIGLVSLFSKVTPGAMQGFAQGIRRAVGGIGTIMGPLWAGCIANWPFETIAVMLALFVLVMGMNVLSWKRLKPHSDITDSRQAPARDDLNEEAKPLLNINADETDYGLVD</sequence>
<dbReference type="PANTHER" id="PTHR23510:SF16">
    <property type="entry name" value="MAJOR FACILITATOR SUPERFAMILY (MFS) PROFILE DOMAIN-CONTAINING PROTEIN"/>
    <property type="match status" value="1"/>
</dbReference>
<reference evidence="7" key="1">
    <citation type="submission" date="2022-11" db="UniProtKB">
        <authorList>
            <consortium name="EnsemblMetazoa"/>
        </authorList>
    </citation>
    <scope>IDENTIFICATION</scope>
</reference>
<evidence type="ECO:0000256" key="2">
    <source>
        <dbReference type="ARBA" id="ARBA00022692"/>
    </source>
</evidence>
<dbReference type="InterPro" id="IPR036259">
    <property type="entry name" value="MFS_trans_sf"/>
</dbReference>
<feature type="transmembrane region" description="Helical" evidence="5">
    <location>
        <begin position="400"/>
        <end position="421"/>
    </location>
</feature>
<dbReference type="InterPro" id="IPR011701">
    <property type="entry name" value="MFS"/>
</dbReference>
<dbReference type="InterPro" id="IPR051068">
    <property type="entry name" value="MFS_Domain-Containing_Protein"/>
</dbReference>
<feature type="transmembrane region" description="Helical" evidence="5">
    <location>
        <begin position="369"/>
        <end position="388"/>
    </location>
</feature>
<accession>A0A914BRL5</accession>
<dbReference type="Gene3D" id="1.20.1250.20">
    <property type="entry name" value="MFS general substrate transporter like domains"/>
    <property type="match status" value="1"/>
</dbReference>
<proteinExistence type="predicted"/>
<feature type="transmembrane region" description="Helical" evidence="5">
    <location>
        <begin position="177"/>
        <end position="196"/>
    </location>
</feature>